<dbReference type="SMART" id="SM00354">
    <property type="entry name" value="HTH_LACI"/>
    <property type="match status" value="1"/>
</dbReference>
<dbReference type="RefSeq" id="WP_166276401.1">
    <property type="nucleotide sequence ID" value="NZ_JAANNP010000001.1"/>
</dbReference>
<evidence type="ECO:0000256" key="4">
    <source>
        <dbReference type="SAM" id="MobiDB-lite"/>
    </source>
</evidence>
<evidence type="ECO:0000256" key="2">
    <source>
        <dbReference type="ARBA" id="ARBA00023125"/>
    </source>
</evidence>
<dbReference type="SUPFAM" id="SSF47413">
    <property type="entry name" value="lambda repressor-like DNA-binding domains"/>
    <property type="match status" value="1"/>
</dbReference>
<dbReference type="Proteomes" id="UP000800981">
    <property type="component" value="Unassembled WGS sequence"/>
</dbReference>
<dbReference type="PANTHER" id="PTHR30146">
    <property type="entry name" value="LACI-RELATED TRANSCRIPTIONAL REPRESSOR"/>
    <property type="match status" value="1"/>
</dbReference>
<feature type="region of interest" description="Disordered" evidence="4">
    <location>
        <begin position="335"/>
        <end position="356"/>
    </location>
</feature>
<sequence length="356" mass="38050">MGATMHDVALIAGVSVKTVSNVINDYPHVRPVTRNRVLAAIAELGYRPNLTARGLRSGKTGIIGLAVPELRENYFAELADSVIRAAEKHGLGVLVEQTNGDRDTERLVISGARMHFTDGILFSPVGMGQADAPLLDVPFPLVLLGERIFNGPTDHVTMHNVSSAVATVEHLLSIGRRRIALVGAEGDDDSDASSWSLRTRGYRRALDQAGIPGNERLVRRTSHWNRAGGAAAIHEMVAEGQEFDAVFALNDALALGVLRGLQEVGLRVPEDVAVVGFDNVDESQYAVPSLTTVDPGREEIAATAVELLVERINEKGVKAPPRTVKADFHIVSRESTGAGPVPSPLVAATPRVELPT</sequence>
<dbReference type="Pfam" id="PF00356">
    <property type="entry name" value="LacI"/>
    <property type="match status" value="1"/>
</dbReference>
<dbReference type="Gene3D" id="1.10.260.40">
    <property type="entry name" value="lambda repressor-like DNA-binding domains"/>
    <property type="match status" value="1"/>
</dbReference>
<keyword evidence="1" id="KW-0805">Transcription regulation</keyword>
<organism evidence="6 7">
    <name type="scientific">Motilibacter deserti</name>
    <dbReference type="NCBI Taxonomy" id="2714956"/>
    <lineage>
        <taxon>Bacteria</taxon>
        <taxon>Bacillati</taxon>
        <taxon>Actinomycetota</taxon>
        <taxon>Actinomycetes</taxon>
        <taxon>Motilibacterales</taxon>
        <taxon>Motilibacteraceae</taxon>
        <taxon>Motilibacter</taxon>
    </lineage>
</organism>
<dbReference type="InterPro" id="IPR046335">
    <property type="entry name" value="LacI/GalR-like_sensor"/>
</dbReference>
<evidence type="ECO:0000256" key="1">
    <source>
        <dbReference type="ARBA" id="ARBA00023015"/>
    </source>
</evidence>
<protein>
    <submittedName>
        <fullName evidence="6">LacI family transcriptional regulator</fullName>
    </submittedName>
</protein>
<dbReference type="PROSITE" id="PS00356">
    <property type="entry name" value="HTH_LACI_1"/>
    <property type="match status" value="1"/>
</dbReference>
<dbReference type="Gene3D" id="3.40.50.2300">
    <property type="match status" value="2"/>
</dbReference>
<keyword evidence="3" id="KW-0804">Transcription</keyword>
<reference evidence="6 7" key="1">
    <citation type="submission" date="2020-03" db="EMBL/GenBank/DDBJ databases">
        <title>Two novel Motilibacter sp.</title>
        <authorList>
            <person name="Liu S."/>
        </authorList>
    </citation>
    <scope>NUCLEOTIDE SEQUENCE [LARGE SCALE GENOMIC DNA]</scope>
    <source>
        <strain evidence="6 7">E257</strain>
    </source>
</reference>
<dbReference type="Pfam" id="PF13377">
    <property type="entry name" value="Peripla_BP_3"/>
    <property type="match status" value="1"/>
</dbReference>
<dbReference type="InterPro" id="IPR028082">
    <property type="entry name" value="Peripla_BP_I"/>
</dbReference>
<dbReference type="InterPro" id="IPR000843">
    <property type="entry name" value="HTH_LacI"/>
</dbReference>
<dbReference type="PROSITE" id="PS50932">
    <property type="entry name" value="HTH_LACI_2"/>
    <property type="match status" value="1"/>
</dbReference>
<gene>
    <name evidence="6" type="ORF">G9H71_00640</name>
</gene>
<accession>A0ABX0GSG5</accession>
<dbReference type="CDD" id="cd06267">
    <property type="entry name" value="PBP1_LacI_sugar_binding-like"/>
    <property type="match status" value="1"/>
</dbReference>
<evidence type="ECO:0000313" key="6">
    <source>
        <dbReference type="EMBL" id="NHC12288.1"/>
    </source>
</evidence>
<dbReference type="CDD" id="cd01392">
    <property type="entry name" value="HTH_LacI"/>
    <property type="match status" value="1"/>
</dbReference>
<keyword evidence="7" id="KW-1185">Reference proteome</keyword>
<dbReference type="EMBL" id="JAANNP010000001">
    <property type="protein sequence ID" value="NHC12288.1"/>
    <property type="molecule type" value="Genomic_DNA"/>
</dbReference>
<comment type="caution">
    <text evidence="6">The sequence shown here is derived from an EMBL/GenBank/DDBJ whole genome shotgun (WGS) entry which is preliminary data.</text>
</comment>
<evidence type="ECO:0000256" key="3">
    <source>
        <dbReference type="ARBA" id="ARBA00023163"/>
    </source>
</evidence>
<proteinExistence type="predicted"/>
<dbReference type="PANTHER" id="PTHR30146:SF109">
    <property type="entry name" value="HTH-TYPE TRANSCRIPTIONAL REGULATOR GALS"/>
    <property type="match status" value="1"/>
</dbReference>
<keyword evidence="2" id="KW-0238">DNA-binding</keyword>
<name>A0ABX0GSG5_9ACTN</name>
<evidence type="ECO:0000313" key="7">
    <source>
        <dbReference type="Proteomes" id="UP000800981"/>
    </source>
</evidence>
<dbReference type="InterPro" id="IPR010982">
    <property type="entry name" value="Lambda_DNA-bd_dom_sf"/>
</dbReference>
<feature type="domain" description="HTH lacI-type" evidence="5">
    <location>
        <begin position="3"/>
        <end position="57"/>
    </location>
</feature>
<dbReference type="SUPFAM" id="SSF53822">
    <property type="entry name" value="Periplasmic binding protein-like I"/>
    <property type="match status" value="1"/>
</dbReference>
<evidence type="ECO:0000259" key="5">
    <source>
        <dbReference type="PROSITE" id="PS50932"/>
    </source>
</evidence>